<dbReference type="RefSeq" id="WP_140398027.1">
    <property type="nucleotide sequence ID" value="NZ_JACJKS010000034.1"/>
</dbReference>
<dbReference type="Pfam" id="PF12892">
    <property type="entry name" value="FctA"/>
    <property type="match status" value="1"/>
</dbReference>
<dbReference type="NCBIfam" id="TIGR03063">
    <property type="entry name" value="srtB_target"/>
    <property type="match status" value="1"/>
</dbReference>
<evidence type="ECO:0000313" key="4">
    <source>
        <dbReference type="EMBL" id="MBM6949496.1"/>
    </source>
</evidence>
<proteinExistence type="predicted"/>
<dbReference type="Gene3D" id="2.60.40.3050">
    <property type="match status" value="1"/>
</dbReference>
<feature type="chain" id="PRO_5037136744" evidence="2">
    <location>
        <begin position="28"/>
        <end position="206"/>
    </location>
</feature>
<feature type="signal peptide" evidence="2">
    <location>
        <begin position="1"/>
        <end position="27"/>
    </location>
</feature>
<protein>
    <submittedName>
        <fullName evidence="4">Sortase B protein-sorting domain-containing protein</fullName>
    </submittedName>
</protein>
<gene>
    <name evidence="4" type="ORF">H6A20_12770</name>
</gene>
<keyword evidence="2" id="KW-0732">Signal</keyword>
<reference evidence="4" key="2">
    <citation type="journal article" date="2021" name="Sci. Rep.">
        <title>The distribution of antibiotic resistance genes in chicken gut microbiota commensals.</title>
        <authorList>
            <person name="Juricova H."/>
            <person name="Matiasovicova J."/>
            <person name="Kubasova T."/>
            <person name="Cejkova D."/>
            <person name="Rychlik I."/>
        </authorList>
    </citation>
    <scope>NUCLEOTIDE SEQUENCE</scope>
    <source>
        <strain evidence="4">An582</strain>
    </source>
</reference>
<keyword evidence="1" id="KW-0472">Membrane</keyword>
<dbReference type="Proteomes" id="UP000705508">
    <property type="component" value="Unassembled WGS sequence"/>
</dbReference>
<dbReference type="InterPro" id="IPR022464">
    <property type="entry name" value="Strep_pil_isopept_link"/>
</dbReference>
<keyword evidence="1" id="KW-0812">Transmembrane</keyword>
<organism evidence="4 5">
    <name type="scientific">Mordavella massiliensis</name>
    <dbReference type="NCBI Taxonomy" id="1871024"/>
    <lineage>
        <taxon>Bacteria</taxon>
        <taxon>Bacillati</taxon>
        <taxon>Bacillota</taxon>
        <taxon>Clostridia</taxon>
        <taxon>Eubacteriales</taxon>
        <taxon>Clostridiaceae</taxon>
        <taxon>Mordavella</taxon>
    </lineage>
</organism>
<dbReference type="InterPro" id="IPR017502">
    <property type="entry name" value="Sortase_SrtB_target"/>
</dbReference>
<dbReference type="EMBL" id="JACJKS010000034">
    <property type="protein sequence ID" value="MBM6949496.1"/>
    <property type="molecule type" value="Genomic_DNA"/>
</dbReference>
<comment type="caution">
    <text evidence="4">The sequence shown here is derived from an EMBL/GenBank/DDBJ whole genome shotgun (WGS) entry which is preliminary data.</text>
</comment>
<evidence type="ECO:0000259" key="3">
    <source>
        <dbReference type="Pfam" id="PF12892"/>
    </source>
</evidence>
<dbReference type="NCBIfam" id="TIGR03786">
    <property type="entry name" value="strep_pil_rpt"/>
    <property type="match status" value="1"/>
</dbReference>
<reference evidence="4" key="1">
    <citation type="submission" date="2020-08" db="EMBL/GenBank/DDBJ databases">
        <authorList>
            <person name="Cejkova D."/>
            <person name="Kubasova T."/>
            <person name="Jahodarova E."/>
            <person name="Rychlik I."/>
        </authorList>
    </citation>
    <scope>NUCLEOTIDE SEQUENCE</scope>
    <source>
        <strain evidence="4">An582</strain>
    </source>
</reference>
<feature type="transmembrane region" description="Helical" evidence="1">
    <location>
        <begin position="177"/>
        <end position="197"/>
    </location>
</feature>
<dbReference type="AlphaFoldDB" id="A0A939BI22"/>
<keyword evidence="1" id="KW-1133">Transmembrane helix</keyword>
<evidence type="ECO:0000256" key="1">
    <source>
        <dbReference type="SAM" id="Phobius"/>
    </source>
</evidence>
<accession>A0A939BI22</accession>
<evidence type="ECO:0000256" key="2">
    <source>
        <dbReference type="SAM" id="SignalP"/>
    </source>
</evidence>
<evidence type="ECO:0000313" key="5">
    <source>
        <dbReference type="Proteomes" id="UP000705508"/>
    </source>
</evidence>
<name>A0A939BI22_9CLOT</name>
<dbReference type="InterPro" id="IPR038174">
    <property type="entry name" value="Strep_pil_link_sf"/>
</dbReference>
<feature type="domain" description="Streptococcal pilin isopeptide linkage" evidence="3">
    <location>
        <begin position="47"/>
        <end position="157"/>
    </location>
</feature>
<sequence>MKKKRFGVIGIALAILFLLGAAPSVLAAGLPSVAIPVKVEVEGAAPSVPEEFVVQMEAEDPSYPMPEGSVDGIFEMVISGNSFMSFPSMSYTEPGIYTYTIEQIAGLNPLCAYDPSVYHLKVSVTNAQDGSGLTAMVALRSEDADEKLAEAMFTNRYGTSPVPRDSNPPKTGDESNILLYGYLALVSIAGLVVSVVIQKRGKRRSS</sequence>